<evidence type="ECO:0000313" key="4">
    <source>
        <dbReference type="Proteomes" id="UP000319818"/>
    </source>
</evidence>
<dbReference type="Proteomes" id="UP000319818">
    <property type="component" value="Unassembled WGS sequence"/>
</dbReference>
<dbReference type="EMBL" id="VFPH01000001">
    <property type="protein sequence ID" value="TQM45024.1"/>
    <property type="molecule type" value="Genomic_DNA"/>
</dbReference>
<dbReference type="InterPro" id="IPR029069">
    <property type="entry name" value="HotDog_dom_sf"/>
</dbReference>
<feature type="domain" description="MaoC-like" evidence="2">
    <location>
        <begin position="17"/>
        <end position="134"/>
    </location>
</feature>
<dbReference type="Gene3D" id="3.10.129.10">
    <property type="entry name" value="Hotdog Thioesterase"/>
    <property type="match status" value="1"/>
</dbReference>
<gene>
    <name evidence="3" type="ORF">FB388_2416</name>
</gene>
<evidence type="ECO:0000259" key="2">
    <source>
        <dbReference type="Pfam" id="PF01575"/>
    </source>
</evidence>
<comment type="caution">
    <text evidence="3">The sequence shown here is derived from an EMBL/GenBank/DDBJ whole genome shotgun (WGS) entry which is preliminary data.</text>
</comment>
<dbReference type="CDD" id="cd03450">
    <property type="entry name" value="NodN"/>
    <property type="match status" value="1"/>
</dbReference>
<dbReference type="InterPro" id="IPR002539">
    <property type="entry name" value="MaoC-like_dom"/>
</dbReference>
<sequence length="153" mass="16373">MAAVQVSGIEGVRALPLGEELGRSELYEITQHAVNQFADATADHQWIHVDPERAKDGPFGGTIAHGYLTLSLIPRLMPEIVEFTGFRMVVNYGCERVRFPSPVPVGSKVRASAVLDAVTDVQGGVQLTITVTITVDGAAKPACVATILVRHLV</sequence>
<name>A0A543GG41_9PSEU</name>
<proteinExistence type="inferred from homology"/>
<protein>
    <submittedName>
        <fullName evidence="3">Acyl dehydratase</fullName>
    </submittedName>
</protein>
<dbReference type="InterPro" id="IPR039375">
    <property type="entry name" value="NodN-like"/>
</dbReference>
<accession>A0A543GG41</accession>
<dbReference type="SUPFAM" id="SSF54637">
    <property type="entry name" value="Thioesterase/thiol ester dehydrase-isomerase"/>
    <property type="match status" value="1"/>
</dbReference>
<dbReference type="PANTHER" id="PTHR42993:SF1">
    <property type="entry name" value="MAOC-LIKE DEHYDRATASE DOMAIN-CONTAINING PROTEIN"/>
    <property type="match status" value="1"/>
</dbReference>
<organism evidence="3 4">
    <name type="scientific">Pseudonocardia cypriaca</name>
    <dbReference type="NCBI Taxonomy" id="882449"/>
    <lineage>
        <taxon>Bacteria</taxon>
        <taxon>Bacillati</taxon>
        <taxon>Actinomycetota</taxon>
        <taxon>Actinomycetes</taxon>
        <taxon>Pseudonocardiales</taxon>
        <taxon>Pseudonocardiaceae</taxon>
        <taxon>Pseudonocardia</taxon>
    </lineage>
</organism>
<dbReference type="AlphaFoldDB" id="A0A543GG41"/>
<dbReference type="Pfam" id="PF01575">
    <property type="entry name" value="MaoC_dehydratas"/>
    <property type="match status" value="1"/>
</dbReference>
<reference evidence="3 4" key="1">
    <citation type="submission" date="2019-06" db="EMBL/GenBank/DDBJ databases">
        <title>Sequencing the genomes of 1000 actinobacteria strains.</title>
        <authorList>
            <person name="Klenk H.-P."/>
        </authorList>
    </citation>
    <scope>NUCLEOTIDE SEQUENCE [LARGE SCALE GENOMIC DNA]</scope>
    <source>
        <strain evidence="3 4">DSM 45511</strain>
    </source>
</reference>
<dbReference type="PANTHER" id="PTHR42993">
    <property type="entry name" value="MAOC-LIKE DEHYDRATASE DOMAIN-CONTAINING PROTEIN"/>
    <property type="match status" value="1"/>
</dbReference>
<keyword evidence="4" id="KW-1185">Reference proteome</keyword>
<comment type="similarity">
    <text evidence="1">Belongs to the enoyl-CoA hydratase/isomerase family.</text>
</comment>
<dbReference type="RefSeq" id="WP_142100311.1">
    <property type="nucleotide sequence ID" value="NZ_VFPH01000001.1"/>
</dbReference>
<evidence type="ECO:0000256" key="1">
    <source>
        <dbReference type="ARBA" id="ARBA00005254"/>
    </source>
</evidence>
<evidence type="ECO:0000313" key="3">
    <source>
        <dbReference type="EMBL" id="TQM45024.1"/>
    </source>
</evidence>
<dbReference type="OrthoDB" id="9801735at2"/>